<evidence type="ECO:0000313" key="1">
    <source>
        <dbReference type="EMBL" id="KAH7984735.1"/>
    </source>
</evidence>
<comment type="caution">
    <text evidence="1">The sequence shown here is derived from an EMBL/GenBank/DDBJ whole genome shotgun (WGS) entry which is preliminary data.</text>
</comment>
<dbReference type="AlphaFoldDB" id="A0A9D4YR60"/>
<protein>
    <submittedName>
        <fullName evidence="1">Uncharacterized protein</fullName>
    </submittedName>
</protein>
<sequence>MQCEERRNLYATGSGPSTCRPMSPSLALVGAAASHVATRLANPYDSDGAHTSQPVLSRPPARIFENITCCSSQSYQQGKVPPLQDCMLCHHLWQIPLQVALHTLTQCLLKGGTCNEQRQQLLHRKTGTLSLAQTHPCHRDRYEAAQQR</sequence>
<dbReference type="EMBL" id="JABSTV010001245">
    <property type="protein sequence ID" value="KAH7984735.1"/>
    <property type="molecule type" value="Genomic_DNA"/>
</dbReference>
<accession>A0A9D4YR60</accession>
<gene>
    <name evidence="1" type="ORF">HPB52_023693</name>
</gene>
<keyword evidence="2" id="KW-1185">Reference proteome</keyword>
<dbReference type="VEuPathDB" id="VectorBase:RSAN_048541"/>
<reference evidence="1" key="1">
    <citation type="journal article" date="2020" name="Cell">
        <title>Large-Scale Comparative Analyses of Tick Genomes Elucidate Their Genetic Diversity and Vector Capacities.</title>
        <authorList>
            <consortium name="Tick Genome and Microbiome Consortium (TIGMIC)"/>
            <person name="Jia N."/>
            <person name="Wang J."/>
            <person name="Shi W."/>
            <person name="Du L."/>
            <person name="Sun Y."/>
            <person name="Zhan W."/>
            <person name="Jiang J.F."/>
            <person name="Wang Q."/>
            <person name="Zhang B."/>
            <person name="Ji P."/>
            <person name="Bell-Sakyi L."/>
            <person name="Cui X.M."/>
            <person name="Yuan T.T."/>
            <person name="Jiang B.G."/>
            <person name="Yang W.F."/>
            <person name="Lam T.T."/>
            <person name="Chang Q.C."/>
            <person name="Ding S.J."/>
            <person name="Wang X.J."/>
            <person name="Zhu J.G."/>
            <person name="Ruan X.D."/>
            <person name="Zhao L."/>
            <person name="Wei J.T."/>
            <person name="Ye R.Z."/>
            <person name="Que T.C."/>
            <person name="Du C.H."/>
            <person name="Zhou Y.H."/>
            <person name="Cheng J.X."/>
            <person name="Dai P.F."/>
            <person name="Guo W.B."/>
            <person name="Han X.H."/>
            <person name="Huang E.J."/>
            <person name="Li L.F."/>
            <person name="Wei W."/>
            <person name="Gao Y.C."/>
            <person name="Liu J.Z."/>
            <person name="Shao H.Z."/>
            <person name="Wang X."/>
            <person name="Wang C.C."/>
            <person name="Yang T.C."/>
            <person name="Huo Q.B."/>
            <person name="Li W."/>
            <person name="Chen H.Y."/>
            <person name="Chen S.E."/>
            <person name="Zhou L.G."/>
            <person name="Ni X.B."/>
            <person name="Tian J.H."/>
            <person name="Sheng Y."/>
            <person name="Liu T."/>
            <person name="Pan Y.S."/>
            <person name="Xia L.Y."/>
            <person name="Li J."/>
            <person name="Zhao F."/>
            <person name="Cao W.C."/>
        </authorList>
    </citation>
    <scope>NUCLEOTIDE SEQUENCE</scope>
    <source>
        <strain evidence="1">Rsan-2018</strain>
    </source>
</reference>
<reference evidence="1" key="2">
    <citation type="submission" date="2021-09" db="EMBL/GenBank/DDBJ databases">
        <authorList>
            <person name="Jia N."/>
            <person name="Wang J."/>
            <person name="Shi W."/>
            <person name="Du L."/>
            <person name="Sun Y."/>
            <person name="Zhan W."/>
            <person name="Jiang J."/>
            <person name="Wang Q."/>
            <person name="Zhang B."/>
            <person name="Ji P."/>
            <person name="Sakyi L.B."/>
            <person name="Cui X."/>
            <person name="Yuan T."/>
            <person name="Jiang B."/>
            <person name="Yang W."/>
            <person name="Lam T.T.-Y."/>
            <person name="Chang Q."/>
            <person name="Ding S."/>
            <person name="Wang X."/>
            <person name="Zhu J."/>
            <person name="Ruan X."/>
            <person name="Zhao L."/>
            <person name="Wei J."/>
            <person name="Que T."/>
            <person name="Du C."/>
            <person name="Cheng J."/>
            <person name="Dai P."/>
            <person name="Han X."/>
            <person name="Huang E."/>
            <person name="Gao Y."/>
            <person name="Liu J."/>
            <person name="Shao H."/>
            <person name="Ye R."/>
            <person name="Li L."/>
            <person name="Wei W."/>
            <person name="Wang X."/>
            <person name="Wang C."/>
            <person name="Huo Q."/>
            <person name="Li W."/>
            <person name="Guo W."/>
            <person name="Chen H."/>
            <person name="Chen S."/>
            <person name="Zhou L."/>
            <person name="Zhou L."/>
            <person name="Ni X."/>
            <person name="Tian J."/>
            <person name="Zhou Y."/>
            <person name="Sheng Y."/>
            <person name="Liu T."/>
            <person name="Pan Y."/>
            <person name="Xia L."/>
            <person name="Li J."/>
            <person name="Zhao F."/>
            <person name="Cao W."/>
        </authorList>
    </citation>
    <scope>NUCLEOTIDE SEQUENCE</scope>
    <source>
        <strain evidence="1">Rsan-2018</strain>
        <tissue evidence="1">Larvae</tissue>
    </source>
</reference>
<dbReference type="Proteomes" id="UP000821837">
    <property type="component" value="Chromosome 1"/>
</dbReference>
<evidence type="ECO:0000313" key="2">
    <source>
        <dbReference type="Proteomes" id="UP000821837"/>
    </source>
</evidence>
<proteinExistence type="predicted"/>
<name>A0A9D4YR60_RHISA</name>
<organism evidence="1 2">
    <name type="scientific">Rhipicephalus sanguineus</name>
    <name type="common">Brown dog tick</name>
    <name type="synonym">Ixodes sanguineus</name>
    <dbReference type="NCBI Taxonomy" id="34632"/>
    <lineage>
        <taxon>Eukaryota</taxon>
        <taxon>Metazoa</taxon>
        <taxon>Ecdysozoa</taxon>
        <taxon>Arthropoda</taxon>
        <taxon>Chelicerata</taxon>
        <taxon>Arachnida</taxon>
        <taxon>Acari</taxon>
        <taxon>Parasitiformes</taxon>
        <taxon>Ixodida</taxon>
        <taxon>Ixodoidea</taxon>
        <taxon>Ixodidae</taxon>
        <taxon>Rhipicephalinae</taxon>
        <taxon>Rhipicephalus</taxon>
        <taxon>Rhipicephalus</taxon>
    </lineage>
</organism>